<comment type="caution">
    <text evidence="1">The sequence shown here is derived from an EMBL/GenBank/DDBJ whole genome shotgun (WGS) entry which is preliminary data.</text>
</comment>
<gene>
    <name evidence="1" type="ORF">BN137_2781</name>
</gene>
<protein>
    <submittedName>
        <fullName evidence="1">Uncharacterized protein</fullName>
    </submittedName>
</protein>
<dbReference type="Proteomes" id="UP000009340">
    <property type="component" value="Unassembled WGS sequence"/>
</dbReference>
<reference evidence="1" key="1">
    <citation type="submission" date="2012-07" db="EMBL/GenBank/DDBJ databases">
        <authorList>
            <person name="Cummings C."/>
        </authorList>
    </citation>
    <scope>NUCLEOTIDE SEQUENCE</scope>
    <source>
        <strain evidence="1">1330</strain>
    </source>
</reference>
<evidence type="ECO:0000313" key="1">
    <source>
        <dbReference type="EMBL" id="CCJ73404.1"/>
    </source>
</evidence>
<sequence>MAEVDGAVGVRQRARYQNFLRDLSHSEYYVFCGKWGCHSNRINPR</sequence>
<evidence type="ECO:0000313" key="2">
    <source>
        <dbReference type="Proteomes" id="UP000009340"/>
    </source>
</evidence>
<dbReference type="EMBL" id="CAKW01000102">
    <property type="protein sequence ID" value="CCJ73404.1"/>
    <property type="molecule type" value="Genomic_DNA"/>
</dbReference>
<name>K8AC93_9ENTR</name>
<proteinExistence type="predicted"/>
<organism evidence="1 2">
    <name type="scientific">Cronobacter condimenti 1330</name>
    <dbReference type="NCBI Taxonomy" id="1073999"/>
    <lineage>
        <taxon>Bacteria</taxon>
        <taxon>Pseudomonadati</taxon>
        <taxon>Pseudomonadota</taxon>
        <taxon>Gammaproteobacteria</taxon>
        <taxon>Enterobacterales</taxon>
        <taxon>Enterobacteriaceae</taxon>
        <taxon>Cronobacter</taxon>
    </lineage>
</organism>
<dbReference type="AlphaFoldDB" id="K8AC93"/>
<accession>K8AC93</accession>